<accession>A0A8J7RM14</accession>
<evidence type="ECO:0000313" key="3">
    <source>
        <dbReference type="Proteomes" id="UP000673975"/>
    </source>
</evidence>
<name>A0A8J7RM14_9BACT</name>
<proteinExistence type="predicted"/>
<organism evidence="2 3">
    <name type="scientific">Natronogracilivirga saccharolytica</name>
    <dbReference type="NCBI Taxonomy" id="2812953"/>
    <lineage>
        <taxon>Bacteria</taxon>
        <taxon>Pseudomonadati</taxon>
        <taxon>Balneolota</taxon>
        <taxon>Balneolia</taxon>
        <taxon>Balneolales</taxon>
        <taxon>Cyclonatronaceae</taxon>
        <taxon>Natronogracilivirga</taxon>
    </lineage>
</organism>
<gene>
    <name evidence="2" type="ORF">NATSA_05860</name>
</gene>
<sequence length="531" mass="61011">MSMSERFSEKLDQQIKEHGISPADVQSQLDRFRKGFSNLEIDRPATIGDGILDLSEDQKPHLTERFHQAQKEGRVMKFVPASGAASRMFKVLQSMLNEPEKLTPQYFEANKDHEDVRFAKTFLDNLEVFAFYEDLVEVLKKAGKDPAELKKSGDYHTLLSFVLENRGLGLASLPKALIPFHRYDDHRRAPLEEHLAEAIAYTRPENGSIRIHFTISPEHEKLFYQRLESVRSKFESDDTRFHVETSFQKPETDTIAADPENQPFLDDEGNAVFRPGGHGALLVNLEELQGDIVFIKNIDNVVPDRLKETTHTYKKLIGGYLLTIQDKIFYYLKELDRGEVPVHILDEIIAFLRSELFIDLPDEIAEAKKQRSDDKLVIRWLYNRLNRPIRVCGMVKNEGEPGGGPFIVNHDDGTTSLQIVESAQVNMEDVQQRKIFESSTHFNPVDLVCSLRDYKGHPFDLQYYRDPETGFISMKSYQGRDLKALELPGLWNGSMAFWNTVFVEVPGSTFCPVKTVNDLLREEHRNESELY</sequence>
<protein>
    <submittedName>
        <fullName evidence="2">DUF4301 family protein</fullName>
    </submittedName>
</protein>
<reference evidence="2" key="1">
    <citation type="submission" date="2021-02" db="EMBL/GenBank/DDBJ databases">
        <title>Natronogracilivirga saccharolytica gen. nov. sp. nov. a new anaerobic, haloalkiliphilic carbohydrate-fermenting bacterium from soda lake and proposing of Cyclonatronumiaceae fam. nov. in the phylum Balneolaeota.</title>
        <authorList>
            <person name="Zhilina T.N."/>
            <person name="Sorokin D.Y."/>
            <person name="Zavarzina D.G."/>
            <person name="Toshchakov S.V."/>
            <person name="Kublanov I.V."/>
        </authorList>
    </citation>
    <scope>NUCLEOTIDE SEQUENCE</scope>
    <source>
        <strain evidence="2">Z-1702</strain>
    </source>
</reference>
<evidence type="ECO:0000313" key="2">
    <source>
        <dbReference type="EMBL" id="MBP3192184.1"/>
    </source>
</evidence>
<evidence type="ECO:0000259" key="1">
    <source>
        <dbReference type="Pfam" id="PF14134"/>
    </source>
</evidence>
<dbReference type="InterPro" id="IPR029044">
    <property type="entry name" value="Nucleotide-diphossugar_trans"/>
</dbReference>
<dbReference type="EMBL" id="JAFIDN010000003">
    <property type="protein sequence ID" value="MBP3192184.1"/>
    <property type="molecule type" value="Genomic_DNA"/>
</dbReference>
<dbReference type="Proteomes" id="UP000673975">
    <property type="component" value="Unassembled WGS sequence"/>
</dbReference>
<dbReference type="InterPro" id="IPR025393">
    <property type="entry name" value="DUF4301"/>
</dbReference>
<dbReference type="SUPFAM" id="SSF53448">
    <property type="entry name" value="Nucleotide-diphospho-sugar transferases"/>
    <property type="match status" value="1"/>
</dbReference>
<comment type="caution">
    <text evidence="2">The sequence shown here is derived from an EMBL/GenBank/DDBJ whole genome shotgun (WGS) entry which is preliminary data.</text>
</comment>
<feature type="domain" description="DUF4301" evidence="1">
    <location>
        <begin position="10"/>
        <end position="525"/>
    </location>
</feature>
<dbReference type="Pfam" id="PF14134">
    <property type="entry name" value="DUF4301"/>
    <property type="match status" value="1"/>
</dbReference>
<dbReference type="AlphaFoldDB" id="A0A8J7RM14"/>
<dbReference type="RefSeq" id="WP_210511076.1">
    <property type="nucleotide sequence ID" value="NZ_JAFIDN010000003.1"/>
</dbReference>
<keyword evidence="3" id="KW-1185">Reference proteome</keyword>